<dbReference type="EMBL" id="JAEHOD010000064">
    <property type="protein sequence ID" value="KAG2433093.1"/>
    <property type="molecule type" value="Genomic_DNA"/>
</dbReference>
<dbReference type="PANTHER" id="PTHR12393">
    <property type="entry name" value="SPHINGOMYELIN PHOSPHODIESTERASE RELATED"/>
    <property type="match status" value="1"/>
</dbReference>
<dbReference type="OrthoDB" id="10676426at2759"/>
<accession>A0A835W0W0</accession>
<dbReference type="GO" id="GO:0046513">
    <property type="term" value="P:ceramide biosynthetic process"/>
    <property type="evidence" value="ECO:0007669"/>
    <property type="project" value="TreeGrafter"/>
</dbReference>
<name>A0A835W0W0_9CHLO</name>
<feature type="compositionally biased region" description="Polar residues" evidence="1">
    <location>
        <begin position="508"/>
        <end position="517"/>
    </location>
</feature>
<evidence type="ECO:0000313" key="3">
    <source>
        <dbReference type="Proteomes" id="UP000613740"/>
    </source>
</evidence>
<evidence type="ECO:0000313" key="2">
    <source>
        <dbReference type="EMBL" id="KAG2433093.1"/>
    </source>
</evidence>
<dbReference type="GO" id="GO:0005783">
    <property type="term" value="C:endoplasmic reticulum"/>
    <property type="evidence" value="ECO:0007669"/>
    <property type="project" value="TreeGrafter"/>
</dbReference>
<sequence>MVNKHLSQQLTRFTIFKLSEFVPHEVYSAQWSGDTITALSLERRRKLVELTAASGSAENVAVALRGSQCSLTGAPLAAAAAAGHLHVCEWLQHRHSGCLQSTEDHANAALPAAAAAGQLRTLHWLHSQGCPWSDHAPTAAARAGQLPALLLLLRLYPHDAALGVRQQQLLEAAAAGCSLRQLQALAGALSMPARGGSWLPQLLLVLESEVGAQCRLPASVGGNSAPAASASASASTPIYSTAAAVAASTAAEAAGSAAAAEGPDELGSPLRAFLGPDGLLRVLSAALASNTADWRDKAGWLGAVAGCRCRSSGRTSSGSGGGSWIHGAATGAAADSLAAGSAGSAVAAEGGPGAQVGRSTGRQAASQQAGRLAAVLAQSVLPDAMAAERLRWARRELGLPPGRDAVEQAAGHGREQLLRALLLEEEEEEGEGRLQPSREAVWAALRRGQRRCLEVLLGSGPALGWGSGSAALQPGDLLGAVMSGDPGFVEWVWQRLQQARQGEPQAHAQPQSEQQEPQGAHGPRLEPAGQDNAEQARSAAVAVAGAGRAPGATATAVGMGLSQEELREAVLLAAGAGETAPALLGWLRAPERAAPWHPRVYAAAAAAGSVPTLQWLQQHGAPVGPHGDAYVAAAANHDYAVLNCLRDTLRYPWASAACSDGSGGAGHGGGSGGGDSGEAFSAAVREEGVGLAELRWMRAAGCPVVWNAALLAARLWRPGSEVEHWVMAQVEEEERSGGQAGLG</sequence>
<evidence type="ECO:0008006" key="4">
    <source>
        <dbReference type="Google" id="ProtNLM"/>
    </source>
</evidence>
<organism evidence="2 3">
    <name type="scientific">Chlamydomonas schloesseri</name>
    <dbReference type="NCBI Taxonomy" id="2026947"/>
    <lineage>
        <taxon>Eukaryota</taxon>
        <taxon>Viridiplantae</taxon>
        <taxon>Chlorophyta</taxon>
        <taxon>core chlorophytes</taxon>
        <taxon>Chlorophyceae</taxon>
        <taxon>CS clade</taxon>
        <taxon>Chlamydomonadales</taxon>
        <taxon>Chlamydomonadaceae</taxon>
        <taxon>Chlamydomonas</taxon>
    </lineage>
</organism>
<comment type="caution">
    <text evidence="2">The sequence shown here is derived from an EMBL/GenBank/DDBJ whole genome shotgun (WGS) entry which is preliminary data.</text>
</comment>
<dbReference type="PANTHER" id="PTHR12393:SF6">
    <property type="entry name" value="SPHINGOMYELIN PHOSPHODIESTERASE 2"/>
    <property type="match status" value="1"/>
</dbReference>
<dbReference type="GO" id="GO:0016020">
    <property type="term" value="C:membrane"/>
    <property type="evidence" value="ECO:0007669"/>
    <property type="project" value="TreeGrafter"/>
</dbReference>
<gene>
    <name evidence="2" type="ORF">HYH02_012796</name>
</gene>
<dbReference type="AlphaFoldDB" id="A0A835W0W0"/>
<keyword evidence="3" id="KW-1185">Reference proteome</keyword>
<dbReference type="Proteomes" id="UP000613740">
    <property type="component" value="Unassembled WGS sequence"/>
</dbReference>
<feature type="region of interest" description="Disordered" evidence="1">
    <location>
        <begin position="499"/>
        <end position="542"/>
    </location>
</feature>
<proteinExistence type="predicted"/>
<feature type="region of interest" description="Disordered" evidence="1">
    <location>
        <begin position="344"/>
        <end position="363"/>
    </location>
</feature>
<evidence type="ECO:0000256" key="1">
    <source>
        <dbReference type="SAM" id="MobiDB-lite"/>
    </source>
</evidence>
<protein>
    <recommendedName>
        <fullName evidence="4">Ankyrin repeat domain-containing protein</fullName>
    </recommendedName>
</protein>
<dbReference type="GO" id="GO:0071944">
    <property type="term" value="C:cell periphery"/>
    <property type="evidence" value="ECO:0007669"/>
    <property type="project" value="TreeGrafter"/>
</dbReference>
<dbReference type="GO" id="GO:0004620">
    <property type="term" value="F:phospholipase activity"/>
    <property type="evidence" value="ECO:0007669"/>
    <property type="project" value="TreeGrafter"/>
</dbReference>
<reference evidence="2" key="1">
    <citation type="journal article" date="2020" name="bioRxiv">
        <title>Comparative genomics of Chlamydomonas.</title>
        <authorList>
            <person name="Craig R.J."/>
            <person name="Hasan A.R."/>
            <person name="Ness R.W."/>
            <person name="Keightley P.D."/>
        </authorList>
    </citation>
    <scope>NUCLEOTIDE SEQUENCE</scope>
    <source>
        <strain evidence="2">CCAP 11/173</strain>
    </source>
</reference>
<dbReference type="GO" id="GO:0030149">
    <property type="term" value="P:sphingolipid catabolic process"/>
    <property type="evidence" value="ECO:0007669"/>
    <property type="project" value="TreeGrafter"/>
</dbReference>